<evidence type="ECO:0000313" key="2">
    <source>
        <dbReference type="Proteomes" id="UP001177021"/>
    </source>
</evidence>
<dbReference type="EMBL" id="CASHSV030000513">
    <property type="protein sequence ID" value="CAJ2666363.1"/>
    <property type="molecule type" value="Genomic_DNA"/>
</dbReference>
<name>A0ACB0LDC1_TRIPR</name>
<gene>
    <name evidence="1" type="ORF">MILVUS5_LOCUS31170</name>
</gene>
<reference evidence="1" key="1">
    <citation type="submission" date="2023-10" db="EMBL/GenBank/DDBJ databases">
        <authorList>
            <person name="Rodriguez Cubillos JULIANA M."/>
            <person name="De Vega J."/>
        </authorList>
    </citation>
    <scope>NUCLEOTIDE SEQUENCE</scope>
</reference>
<sequence length="70" mass="7559">MTRDPVMRSAANERQNGFTDDELSDSAASSEFSTTQVGSSINGSLPKSKAYMLAGDSSMCKVLQKRNCYS</sequence>
<accession>A0ACB0LDC1</accession>
<keyword evidence="2" id="KW-1185">Reference proteome</keyword>
<organism evidence="1 2">
    <name type="scientific">Trifolium pratense</name>
    <name type="common">Red clover</name>
    <dbReference type="NCBI Taxonomy" id="57577"/>
    <lineage>
        <taxon>Eukaryota</taxon>
        <taxon>Viridiplantae</taxon>
        <taxon>Streptophyta</taxon>
        <taxon>Embryophyta</taxon>
        <taxon>Tracheophyta</taxon>
        <taxon>Spermatophyta</taxon>
        <taxon>Magnoliopsida</taxon>
        <taxon>eudicotyledons</taxon>
        <taxon>Gunneridae</taxon>
        <taxon>Pentapetalae</taxon>
        <taxon>rosids</taxon>
        <taxon>fabids</taxon>
        <taxon>Fabales</taxon>
        <taxon>Fabaceae</taxon>
        <taxon>Papilionoideae</taxon>
        <taxon>50 kb inversion clade</taxon>
        <taxon>NPAAA clade</taxon>
        <taxon>Hologalegina</taxon>
        <taxon>IRL clade</taxon>
        <taxon>Trifolieae</taxon>
        <taxon>Trifolium</taxon>
    </lineage>
</organism>
<evidence type="ECO:0000313" key="1">
    <source>
        <dbReference type="EMBL" id="CAJ2666363.1"/>
    </source>
</evidence>
<protein>
    <submittedName>
        <fullName evidence="1">Uncharacterized protein</fullName>
    </submittedName>
</protein>
<comment type="caution">
    <text evidence="1">The sequence shown here is derived from an EMBL/GenBank/DDBJ whole genome shotgun (WGS) entry which is preliminary data.</text>
</comment>
<proteinExistence type="predicted"/>
<dbReference type="Proteomes" id="UP001177021">
    <property type="component" value="Unassembled WGS sequence"/>
</dbReference>